<gene>
    <name evidence="13" type="ORF">DWZ50_18825</name>
    <name evidence="12" type="ORF">PNW85_18050</name>
</gene>
<proteinExistence type="predicted"/>
<dbReference type="RefSeq" id="WP_118445414.1">
    <property type="nucleotide sequence ID" value="NZ_JAQMLA010000094.1"/>
</dbReference>
<evidence type="ECO:0000313" key="14">
    <source>
        <dbReference type="Proteomes" id="UP000285610"/>
    </source>
</evidence>
<evidence type="ECO:0000259" key="10">
    <source>
        <dbReference type="PROSITE" id="PS50893"/>
    </source>
</evidence>
<dbReference type="InterPro" id="IPR017871">
    <property type="entry name" value="ABC_transporter-like_CS"/>
</dbReference>
<dbReference type="PANTHER" id="PTHR24221">
    <property type="entry name" value="ATP-BINDING CASSETTE SUB-FAMILY B"/>
    <property type="match status" value="1"/>
</dbReference>
<comment type="caution">
    <text evidence="13">The sequence shown here is derived from an EMBL/GenBank/DDBJ whole genome shotgun (WGS) entry which is preliminary data.</text>
</comment>
<dbReference type="GO" id="GO:0034040">
    <property type="term" value="F:ATPase-coupled lipid transmembrane transporter activity"/>
    <property type="evidence" value="ECO:0007669"/>
    <property type="project" value="TreeGrafter"/>
</dbReference>
<feature type="domain" description="ABC transporter" evidence="10">
    <location>
        <begin position="334"/>
        <end position="567"/>
    </location>
</feature>
<keyword evidence="6 13" id="KW-0067">ATP-binding</keyword>
<dbReference type="InterPro" id="IPR036640">
    <property type="entry name" value="ABC1_TM_sf"/>
</dbReference>
<keyword evidence="5" id="KW-0547">Nucleotide-binding</keyword>
<evidence type="ECO:0000256" key="5">
    <source>
        <dbReference type="ARBA" id="ARBA00022741"/>
    </source>
</evidence>
<evidence type="ECO:0000313" key="13">
    <source>
        <dbReference type="EMBL" id="RHM68698.1"/>
    </source>
</evidence>
<sequence>MINVFKKIWSFSIKEKGNLQKSIVIGFFNAIFNSLLVTALYVVLKAIVENSVSTNTAWTAFIIMAVSIVGKIVTQYFSQLQRTHAGYFMVADKRINIGEKLKSVPMGYFNQNSLGQITAIETTILNDVESAVPVVLVTTLGGFLNSLVFALFMLVFDWRMGAVTLLGIVVFLLVTSAMEKKSREGVPARQEAQAILVEAVLETIQGMSVVKAFDLDNNMDKKVDRAIEESFKKNEKLEKAMTPYVAVQQLVLYVFGVALMFCAITFYLNGSMELTKSLIIVVCSFMVYEQLKVAGSCVANMRIAEHSIDKANKIDDVPTMDEGGKDIVPATTEIKFENVDFAYEKKKILDNVNFTIPNKKMTAIVGPSGSGKTTLCSMIPRFWDVDAGSVSIGGVNVKDYTLNSLMKNVSMVFQNVYLFADTIENNIKFGKSDATHEEVVEAAKRACCHEFIMALPDGYNTKIGEGGASLSGGEKQRISIARALIKDAEIVIFDEATANVDPENEDRLQNAIEELTKDKTVIMIAHRLKTVRNAEKILVLSDGKIAQEGKHDELIKEAGIYADFVNGRKEAIGWKLGRR</sequence>
<dbReference type="PROSITE" id="PS50893">
    <property type="entry name" value="ABC_TRANSPORTER_2"/>
    <property type="match status" value="1"/>
</dbReference>
<dbReference type="Gene3D" id="1.20.1560.10">
    <property type="entry name" value="ABC transporter type 1, transmembrane domain"/>
    <property type="match status" value="1"/>
</dbReference>
<dbReference type="AlphaFoldDB" id="A0A415S165"/>
<comment type="subcellular location">
    <subcellularLocation>
        <location evidence="1">Cell membrane</location>
        <topology evidence="1">Multi-pass membrane protein</topology>
    </subcellularLocation>
</comment>
<reference evidence="12" key="2">
    <citation type="submission" date="2023-01" db="EMBL/GenBank/DDBJ databases">
        <title>Human gut microbiome strain richness.</title>
        <authorList>
            <person name="Chen-Liaw A."/>
        </authorList>
    </citation>
    <scope>NUCLEOTIDE SEQUENCE</scope>
    <source>
        <strain evidence="12">RTP21484st1_H11_RTP21484_190118</strain>
    </source>
</reference>
<evidence type="ECO:0000256" key="6">
    <source>
        <dbReference type="ARBA" id="ARBA00022840"/>
    </source>
</evidence>
<dbReference type="EMBL" id="QRQE01000081">
    <property type="protein sequence ID" value="RHM68698.1"/>
    <property type="molecule type" value="Genomic_DNA"/>
</dbReference>
<dbReference type="GO" id="GO:0140359">
    <property type="term" value="F:ABC-type transporter activity"/>
    <property type="evidence" value="ECO:0007669"/>
    <property type="project" value="InterPro"/>
</dbReference>
<dbReference type="SMART" id="SM00382">
    <property type="entry name" value="AAA"/>
    <property type="match status" value="1"/>
</dbReference>
<dbReference type="EMBL" id="JAQMLA010000094">
    <property type="protein sequence ID" value="MDB8688520.1"/>
    <property type="molecule type" value="Genomic_DNA"/>
</dbReference>
<name>A0A415S165_MEDGN</name>
<keyword evidence="8 9" id="KW-0472">Membrane</keyword>
<dbReference type="GO" id="GO:0016887">
    <property type="term" value="F:ATP hydrolysis activity"/>
    <property type="evidence" value="ECO:0007669"/>
    <property type="project" value="InterPro"/>
</dbReference>
<feature type="transmembrane region" description="Helical" evidence="9">
    <location>
        <begin position="160"/>
        <end position="178"/>
    </location>
</feature>
<dbReference type="Gene3D" id="3.40.50.300">
    <property type="entry name" value="P-loop containing nucleotide triphosphate hydrolases"/>
    <property type="match status" value="1"/>
</dbReference>
<dbReference type="SUPFAM" id="SSF52540">
    <property type="entry name" value="P-loop containing nucleoside triphosphate hydrolases"/>
    <property type="match status" value="1"/>
</dbReference>
<evidence type="ECO:0000256" key="1">
    <source>
        <dbReference type="ARBA" id="ARBA00004651"/>
    </source>
</evidence>
<evidence type="ECO:0000313" key="12">
    <source>
        <dbReference type="EMBL" id="MDB8688520.1"/>
    </source>
</evidence>
<dbReference type="PANTHER" id="PTHR24221:SF397">
    <property type="entry name" value="ABC TRANSPORTER, ATP-BINDING TRANSMEMBRANE PROTEIN"/>
    <property type="match status" value="1"/>
</dbReference>
<evidence type="ECO:0000256" key="4">
    <source>
        <dbReference type="ARBA" id="ARBA00022692"/>
    </source>
</evidence>
<evidence type="ECO:0000256" key="3">
    <source>
        <dbReference type="ARBA" id="ARBA00022475"/>
    </source>
</evidence>
<dbReference type="InterPro" id="IPR039421">
    <property type="entry name" value="Type_1_exporter"/>
</dbReference>
<dbReference type="Proteomes" id="UP000285610">
    <property type="component" value="Unassembled WGS sequence"/>
</dbReference>
<feature type="transmembrane region" description="Helical" evidence="9">
    <location>
        <begin position="134"/>
        <end position="154"/>
    </location>
</feature>
<protein>
    <submittedName>
        <fullName evidence="13">ABC transporter ATP-binding protein</fullName>
    </submittedName>
</protein>
<feature type="transmembrane region" description="Helical" evidence="9">
    <location>
        <begin position="250"/>
        <end position="268"/>
    </location>
</feature>
<dbReference type="Pfam" id="PF00005">
    <property type="entry name" value="ABC_tran"/>
    <property type="match status" value="1"/>
</dbReference>
<dbReference type="InterPro" id="IPR027417">
    <property type="entry name" value="P-loop_NTPase"/>
</dbReference>
<feature type="transmembrane region" description="Helical" evidence="9">
    <location>
        <begin position="56"/>
        <end position="74"/>
    </location>
</feature>
<keyword evidence="4 9" id="KW-0812">Transmembrane</keyword>
<dbReference type="InterPro" id="IPR003593">
    <property type="entry name" value="AAA+_ATPase"/>
</dbReference>
<dbReference type="InterPro" id="IPR003439">
    <property type="entry name" value="ABC_transporter-like_ATP-bd"/>
</dbReference>
<evidence type="ECO:0000256" key="2">
    <source>
        <dbReference type="ARBA" id="ARBA00022448"/>
    </source>
</evidence>
<organism evidence="13 14">
    <name type="scientific">Mediterraneibacter gnavus</name>
    <name type="common">Ruminococcus gnavus</name>
    <dbReference type="NCBI Taxonomy" id="33038"/>
    <lineage>
        <taxon>Bacteria</taxon>
        <taxon>Bacillati</taxon>
        <taxon>Bacillota</taxon>
        <taxon>Clostridia</taxon>
        <taxon>Lachnospirales</taxon>
        <taxon>Lachnospiraceae</taxon>
        <taxon>Mediterraneibacter</taxon>
    </lineage>
</organism>
<evidence type="ECO:0000259" key="11">
    <source>
        <dbReference type="PROSITE" id="PS50929"/>
    </source>
</evidence>
<keyword evidence="3" id="KW-1003">Cell membrane</keyword>
<reference evidence="13 14" key="1">
    <citation type="submission" date="2018-08" db="EMBL/GenBank/DDBJ databases">
        <title>A genome reference for cultivated species of the human gut microbiota.</title>
        <authorList>
            <person name="Zou Y."/>
            <person name="Xue W."/>
            <person name="Luo G."/>
        </authorList>
    </citation>
    <scope>NUCLEOTIDE SEQUENCE [LARGE SCALE GENOMIC DNA]</scope>
    <source>
        <strain evidence="13 14">AF33-12</strain>
    </source>
</reference>
<dbReference type="GO" id="GO:0005886">
    <property type="term" value="C:plasma membrane"/>
    <property type="evidence" value="ECO:0007669"/>
    <property type="project" value="UniProtKB-SubCell"/>
</dbReference>
<evidence type="ECO:0000256" key="7">
    <source>
        <dbReference type="ARBA" id="ARBA00022989"/>
    </source>
</evidence>
<dbReference type="SUPFAM" id="SSF90123">
    <property type="entry name" value="ABC transporter transmembrane region"/>
    <property type="match status" value="1"/>
</dbReference>
<dbReference type="PROSITE" id="PS50929">
    <property type="entry name" value="ABC_TM1F"/>
    <property type="match status" value="1"/>
</dbReference>
<dbReference type="InterPro" id="IPR011527">
    <property type="entry name" value="ABC1_TM_dom"/>
</dbReference>
<keyword evidence="7 9" id="KW-1133">Transmembrane helix</keyword>
<evidence type="ECO:0000256" key="8">
    <source>
        <dbReference type="ARBA" id="ARBA00023136"/>
    </source>
</evidence>
<dbReference type="PROSITE" id="PS00211">
    <property type="entry name" value="ABC_TRANSPORTER_1"/>
    <property type="match status" value="1"/>
</dbReference>
<feature type="domain" description="ABC transmembrane type-1" evidence="11">
    <location>
        <begin position="22"/>
        <end position="301"/>
    </location>
</feature>
<feature type="transmembrane region" description="Helical" evidence="9">
    <location>
        <begin position="21"/>
        <end position="44"/>
    </location>
</feature>
<evidence type="ECO:0000256" key="9">
    <source>
        <dbReference type="SAM" id="Phobius"/>
    </source>
</evidence>
<accession>A0A415S165</accession>
<dbReference type="Proteomes" id="UP001212160">
    <property type="component" value="Unassembled WGS sequence"/>
</dbReference>
<dbReference type="GO" id="GO:0005524">
    <property type="term" value="F:ATP binding"/>
    <property type="evidence" value="ECO:0007669"/>
    <property type="project" value="UniProtKB-KW"/>
</dbReference>
<dbReference type="Pfam" id="PF00664">
    <property type="entry name" value="ABC_membrane"/>
    <property type="match status" value="1"/>
</dbReference>
<dbReference type="FunFam" id="3.40.50.300:FF:000221">
    <property type="entry name" value="Multidrug ABC transporter ATP-binding protein"/>
    <property type="match status" value="1"/>
</dbReference>
<keyword evidence="2" id="KW-0813">Transport</keyword>